<keyword evidence="1" id="KW-0812">Transmembrane</keyword>
<evidence type="ECO:0000256" key="1">
    <source>
        <dbReference type="SAM" id="Phobius"/>
    </source>
</evidence>
<sequence length="99" mass="11924">MDKDYKSEQRGIEKRITFRRDDMNKNRLFSLPTSSIKAILSILAIPPELLLSISLLYFFYPSCQFLEVFYHSFKERFITLRILFHCEVFNIRKEDKLPI</sequence>
<proteinExistence type="predicted"/>
<organism evidence="2">
    <name type="scientific">Candidatus Heimdallarchaeum endolithica</name>
    <dbReference type="NCBI Taxonomy" id="2876572"/>
    <lineage>
        <taxon>Archaea</taxon>
        <taxon>Promethearchaeati</taxon>
        <taxon>Candidatus Heimdallarchaeota</taxon>
        <taxon>Candidatus Heimdallarchaeia (ex Rinke et al. 2021) (nom. nud.)</taxon>
        <taxon>Candidatus Heimdallarchaeales</taxon>
        <taxon>Candidatus Heimdallarchaeaceae</taxon>
        <taxon>Candidatus Heimdallarchaeum</taxon>
    </lineage>
</organism>
<keyword evidence="1" id="KW-0472">Membrane</keyword>
<evidence type="ECO:0008006" key="3">
    <source>
        <dbReference type="Google" id="ProtNLM"/>
    </source>
</evidence>
<protein>
    <recommendedName>
        <fullName evidence="3">Transmembrane protein</fullName>
    </recommendedName>
</protein>
<name>A0A9Y1BR62_9ARCH</name>
<feature type="transmembrane region" description="Helical" evidence="1">
    <location>
        <begin position="38"/>
        <end position="60"/>
    </location>
</feature>
<evidence type="ECO:0000313" key="2">
    <source>
        <dbReference type="EMBL" id="UJG43726.1"/>
    </source>
</evidence>
<accession>A0A9Y1BR62</accession>
<dbReference type="EMBL" id="CP084167">
    <property type="protein sequence ID" value="UJG43726.1"/>
    <property type="molecule type" value="Genomic_DNA"/>
</dbReference>
<keyword evidence="1" id="KW-1133">Transmembrane helix</keyword>
<dbReference type="Proteomes" id="UP001200513">
    <property type="component" value="Chromosome"/>
</dbReference>
<dbReference type="AlphaFoldDB" id="A0A9Y1BR62"/>
<gene>
    <name evidence="2" type="ORF">K9W46_00750</name>
</gene>
<reference evidence="2" key="1">
    <citation type="journal article" date="2022" name="Nat. Microbiol.">
        <title>Unique mobile elements and scalable gene flow at the prokaryote-eukaryote boundary revealed by circularized Asgard archaea genomes.</title>
        <authorList>
            <person name="Wu F."/>
            <person name="Speth D.R."/>
            <person name="Philosof A."/>
            <person name="Cremiere A."/>
            <person name="Narayanan A."/>
            <person name="Barco R.A."/>
            <person name="Connon S.A."/>
            <person name="Amend J.P."/>
            <person name="Antoshechkin I.A."/>
            <person name="Orphan V.J."/>
        </authorList>
    </citation>
    <scope>NUCLEOTIDE SEQUENCE</scope>
    <source>
        <strain evidence="2">PR6</strain>
    </source>
</reference>